<evidence type="ECO:0000313" key="1">
    <source>
        <dbReference type="EMBL" id="KXB77011.1"/>
    </source>
</evidence>
<evidence type="ECO:0000313" key="2">
    <source>
        <dbReference type="Proteomes" id="UP000070224"/>
    </source>
</evidence>
<dbReference type="InterPro" id="IPR012675">
    <property type="entry name" value="Beta-grasp_dom_sf"/>
</dbReference>
<dbReference type="STRING" id="322095.HMPREF3185_00667"/>
<reference evidence="2" key="1">
    <citation type="submission" date="2016-01" db="EMBL/GenBank/DDBJ databases">
        <authorList>
            <person name="Mitreva M."/>
            <person name="Pepin K.H."/>
            <person name="Mihindukulasuriya K.A."/>
            <person name="Fulton R."/>
            <person name="Fronick C."/>
            <person name="O'Laughlin M."/>
            <person name="Miner T."/>
            <person name="Herter B."/>
            <person name="Rosa B.A."/>
            <person name="Cordes M."/>
            <person name="Tomlinson C."/>
            <person name="Wollam A."/>
            <person name="Palsikar V.B."/>
            <person name="Mardis E.R."/>
            <person name="Wilson R.K."/>
        </authorList>
    </citation>
    <scope>NUCLEOTIDE SEQUENCE [LARGE SCALE GENOMIC DNA]</scope>
    <source>
        <strain evidence="2">KA00683</strain>
    </source>
</reference>
<dbReference type="SUPFAM" id="SSF54285">
    <property type="entry name" value="MoaD/ThiS"/>
    <property type="match status" value="1"/>
</dbReference>
<sequence>MKILINGAPTMLPHVCTIPEALAFAAIDLPPRSAIAVNERLVPRTALATYQLEEGDTLLLIRPTFGG</sequence>
<dbReference type="OrthoDB" id="1525151at2"/>
<keyword evidence="2" id="KW-1185">Reference proteome</keyword>
<protein>
    <submittedName>
        <fullName evidence="1">Thiamine biosynthesis protein ThiS</fullName>
    </submittedName>
</protein>
<accession>A0A134BAM6</accession>
<dbReference type="Gene3D" id="3.10.20.30">
    <property type="match status" value="1"/>
</dbReference>
<gene>
    <name evidence="1" type="ORF">HMPREF3185_00667</name>
</gene>
<dbReference type="AlphaFoldDB" id="A0A134BAM6"/>
<comment type="caution">
    <text evidence="1">The sequence shown here is derived from an EMBL/GenBank/DDBJ whole genome shotgun (WGS) entry which is preliminary data.</text>
</comment>
<dbReference type="InterPro" id="IPR016155">
    <property type="entry name" value="Mopterin_synth/thiamin_S_b"/>
</dbReference>
<dbReference type="RefSeq" id="WP_060935114.1">
    <property type="nucleotide sequence ID" value="NZ_KQ960432.1"/>
</dbReference>
<organism evidence="1 2">
    <name type="scientific">Porphyromonas somerae</name>
    <dbReference type="NCBI Taxonomy" id="322095"/>
    <lineage>
        <taxon>Bacteria</taxon>
        <taxon>Pseudomonadati</taxon>
        <taxon>Bacteroidota</taxon>
        <taxon>Bacteroidia</taxon>
        <taxon>Bacteroidales</taxon>
        <taxon>Porphyromonadaceae</taxon>
        <taxon>Porphyromonas</taxon>
    </lineage>
</organism>
<dbReference type="PATRIC" id="fig|322095.3.peg.660"/>
<dbReference type="Proteomes" id="UP000070224">
    <property type="component" value="Unassembled WGS sequence"/>
</dbReference>
<dbReference type="InterPro" id="IPR003749">
    <property type="entry name" value="ThiS/MoaD-like"/>
</dbReference>
<dbReference type="EMBL" id="LSDK01000050">
    <property type="protein sequence ID" value="KXB77011.1"/>
    <property type="molecule type" value="Genomic_DNA"/>
</dbReference>
<dbReference type="Pfam" id="PF02597">
    <property type="entry name" value="ThiS"/>
    <property type="match status" value="1"/>
</dbReference>
<proteinExistence type="predicted"/>
<name>A0A134BAM6_9PORP</name>